<dbReference type="InterPro" id="IPR014748">
    <property type="entry name" value="Enoyl-CoA_hydra_C"/>
</dbReference>
<evidence type="ECO:0000256" key="2">
    <source>
        <dbReference type="ARBA" id="ARBA00023239"/>
    </source>
</evidence>
<dbReference type="InterPro" id="IPR001753">
    <property type="entry name" value="Enoyl-CoA_hydra/iso"/>
</dbReference>
<dbReference type="Gene3D" id="1.10.12.10">
    <property type="entry name" value="Lyase 2-enoyl-coa Hydratase, Chain A, domain 2"/>
    <property type="match status" value="1"/>
</dbReference>
<dbReference type="RefSeq" id="XP_025354718.1">
    <property type="nucleotide sequence ID" value="XM_025502766.1"/>
</dbReference>
<dbReference type="InterPro" id="IPR029045">
    <property type="entry name" value="ClpP/crotonase-like_dom_sf"/>
</dbReference>
<proteinExistence type="inferred from homology"/>
<dbReference type="InParanoid" id="A0A316VA90"/>
<dbReference type="GO" id="GO:0006635">
    <property type="term" value="P:fatty acid beta-oxidation"/>
    <property type="evidence" value="ECO:0007669"/>
    <property type="project" value="TreeGrafter"/>
</dbReference>
<dbReference type="PANTHER" id="PTHR11941:SF158">
    <property type="entry name" value="ENOYL-COA HYDRATASE (AFU_ORTHOLOGUE AFUA_2G10650)"/>
    <property type="match status" value="1"/>
</dbReference>
<dbReference type="CDD" id="cd06558">
    <property type="entry name" value="crotonase-like"/>
    <property type="match status" value="1"/>
</dbReference>
<reference evidence="4 5" key="1">
    <citation type="journal article" date="2018" name="Mol. Biol. Evol.">
        <title>Broad Genomic Sampling Reveals a Smut Pathogenic Ancestry of the Fungal Clade Ustilaginomycotina.</title>
        <authorList>
            <person name="Kijpornyongpan T."/>
            <person name="Mondo S.J."/>
            <person name="Barry K."/>
            <person name="Sandor L."/>
            <person name="Lee J."/>
            <person name="Lipzen A."/>
            <person name="Pangilinan J."/>
            <person name="LaButti K."/>
            <person name="Hainaut M."/>
            <person name="Henrissat B."/>
            <person name="Grigoriev I.V."/>
            <person name="Spatafora J.W."/>
            <person name="Aime M.C."/>
        </authorList>
    </citation>
    <scope>NUCLEOTIDE SEQUENCE [LARGE SCALE GENOMIC DNA]</scope>
    <source>
        <strain evidence="4 5">MCA 3882</strain>
    </source>
</reference>
<comment type="similarity">
    <text evidence="1 3">Belongs to the enoyl-CoA hydratase/isomerase family.</text>
</comment>
<dbReference type="GO" id="GO:0016829">
    <property type="term" value="F:lyase activity"/>
    <property type="evidence" value="ECO:0007669"/>
    <property type="project" value="UniProtKB-KW"/>
</dbReference>
<evidence type="ECO:0000313" key="5">
    <source>
        <dbReference type="Proteomes" id="UP000245771"/>
    </source>
</evidence>
<evidence type="ECO:0000313" key="4">
    <source>
        <dbReference type="EMBL" id="PWN34416.1"/>
    </source>
</evidence>
<keyword evidence="2" id="KW-0456">Lyase</keyword>
<dbReference type="SUPFAM" id="SSF52096">
    <property type="entry name" value="ClpP/crotonase"/>
    <property type="match status" value="1"/>
</dbReference>
<dbReference type="OrthoDB" id="2139957at2759"/>
<accession>A0A316VA90</accession>
<dbReference type="AlphaFoldDB" id="A0A316VA90"/>
<dbReference type="PANTHER" id="PTHR11941">
    <property type="entry name" value="ENOYL-COA HYDRATASE-RELATED"/>
    <property type="match status" value="1"/>
</dbReference>
<organism evidence="4 5">
    <name type="scientific">Meira miltonrushii</name>
    <dbReference type="NCBI Taxonomy" id="1280837"/>
    <lineage>
        <taxon>Eukaryota</taxon>
        <taxon>Fungi</taxon>
        <taxon>Dikarya</taxon>
        <taxon>Basidiomycota</taxon>
        <taxon>Ustilaginomycotina</taxon>
        <taxon>Exobasidiomycetes</taxon>
        <taxon>Exobasidiales</taxon>
        <taxon>Brachybasidiaceae</taxon>
        <taxon>Meira</taxon>
    </lineage>
</organism>
<evidence type="ECO:0000256" key="3">
    <source>
        <dbReference type="RuleBase" id="RU003707"/>
    </source>
</evidence>
<dbReference type="InterPro" id="IPR018376">
    <property type="entry name" value="Enoyl-CoA_hyd/isom_CS"/>
</dbReference>
<evidence type="ECO:0000256" key="1">
    <source>
        <dbReference type="ARBA" id="ARBA00005254"/>
    </source>
</evidence>
<dbReference type="GO" id="GO:0005739">
    <property type="term" value="C:mitochondrion"/>
    <property type="evidence" value="ECO:0007669"/>
    <property type="project" value="TreeGrafter"/>
</dbReference>
<protein>
    <submittedName>
        <fullName evidence="4">ClpP/crotonase</fullName>
    </submittedName>
</protein>
<dbReference type="FunFam" id="3.90.226.10:FF:000104">
    <property type="entry name" value="Related to enoyl-CoA hydratase"/>
    <property type="match status" value="1"/>
</dbReference>
<keyword evidence="5" id="KW-1185">Reference proteome</keyword>
<dbReference type="EMBL" id="KZ819604">
    <property type="protein sequence ID" value="PWN34416.1"/>
    <property type="molecule type" value="Genomic_DNA"/>
</dbReference>
<dbReference type="STRING" id="1280837.A0A316VA90"/>
<sequence>MASSSSNLTLPVVGEHLILSIPAPRVLMVKMNRPRQLNAMSWGMEQDMAKTFDWFEQQPSLWVAILTGNGRGFCAGQDLKSFMENQSDSEDAFEQQYNRIKQGGFGSVSTRRFNKPIVAAVDGYAMGGGTELALNCDLVIATSRSVFGLPEAARGVVAAMGGIARISQVAGHQRAAEMLLTCDPVPAIDARNRFGFVNAVVDVSKEESVEKGQAIIEAEAIRWAQKITANSPDSVIVSKQGLDLARDIGKGTLGIDEVTGQNYLSEMSAAWREGDNIREGVTAFFEKRKPEWTDSIPPIPMKKTSKL</sequence>
<gene>
    <name evidence="4" type="ORF">FA14DRAFT_72264</name>
</gene>
<dbReference type="Pfam" id="PF00378">
    <property type="entry name" value="ECH_1"/>
    <property type="match status" value="1"/>
</dbReference>
<dbReference type="GeneID" id="37024547"/>
<dbReference type="PROSITE" id="PS00166">
    <property type="entry name" value="ENOYL_COA_HYDRATASE"/>
    <property type="match status" value="1"/>
</dbReference>
<dbReference type="Gene3D" id="3.90.226.10">
    <property type="entry name" value="2-enoyl-CoA Hydratase, Chain A, domain 1"/>
    <property type="match status" value="1"/>
</dbReference>
<name>A0A316VA90_9BASI</name>
<dbReference type="Proteomes" id="UP000245771">
    <property type="component" value="Unassembled WGS sequence"/>
</dbReference>